<keyword evidence="2" id="KW-1185">Reference proteome</keyword>
<organism evidence="1 2">
    <name type="scientific">Leucogyrophana mollusca</name>
    <dbReference type="NCBI Taxonomy" id="85980"/>
    <lineage>
        <taxon>Eukaryota</taxon>
        <taxon>Fungi</taxon>
        <taxon>Dikarya</taxon>
        <taxon>Basidiomycota</taxon>
        <taxon>Agaricomycotina</taxon>
        <taxon>Agaricomycetes</taxon>
        <taxon>Agaricomycetidae</taxon>
        <taxon>Boletales</taxon>
        <taxon>Boletales incertae sedis</taxon>
        <taxon>Leucogyrophana</taxon>
    </lineage>
</organism>
<reference evidence="1" key="1">
    <citation type="journal article" date="2021" name="New Phytol.">
        <title>Evolutionary innovations through gain and loss of genes in the ectomycorrhizal Boletales.</title>
        <authorList>
            <person name="Wu G."/>
            <person name="Miyauchi S."/>
            <person name="Morin E."/>
            <person name="Kuo A."/>
            <person name="Drula E."/>
            <person name="Varga T."/>
            <person name="Kohler A."/>
            <person name="Feng B."/>
            <person name="Cao Y."/>
            <person name="Lipzen A."/>
            <person name="Daum C."/>
            <person name="Hundley H."/>
            <person name="Pangilinan J."/>
            <person name="Johnson J."/>
            <person name="Barry K."/>
            <person name="LaButti K."/>
            <person name="Ng V."/>
            <person name="Ahrendt S."/>
            <person name="Min B."/>
            <person name="Choi I.G."/>
            <person name="Park H."/>
            <person name="Plett J.M."/>
            <person name="Magnuson J."/>
            <person name="Spatafora J.W."/>
            <person name="Nagy L.G."/>
            <person name="Henrissat B."/>
            <person name="Grigoriev I.V."/>
            <person name="Yang Z.L."/>
            <person name="Xu J."/>
            <person name="Martin F.M."/>
        </authorList>
    </citation>
    <scope>NUCLEOTIDE SEQUENCE</scope>
    <source>
        <strain evidence="1">KUC20120723A-06</strain>
    </source>
</reference>
<dbReference type="Proteomes" id="UP000790709">
    <property type="component" value="Unassembled WGS sequence"/>
</dbReference>
<evidence type="ECO:0000313" key="1">
    <source>
        <dbReference type="EMBL" id="KAH7920763.1"/>
    </source>
</evidence>
<dbReference type="EMBL" id="MU266560">
    <property type="protein sequence ID" value="KAH7920763.1"/>
    <property type="molecule type" value="Genomic_DNA"/>
</dbReference>
<name>A0ACB8B6D4_9AGAM</name>
<accession>A0ACB8B6D4</accession>
<proteinExistence type="predicted"/>
<protein>
    <submittedName>
        <fullName evidence="1">Glycoside hydrolase family 5 protein</fullName>
    </submittedName>
</protein>
<evidence type="ECO:0000313" key="2">
    <source>
        <dbReference type="Proteomes" id="UP000790709"/>
    </source>
</evidence>
<sequence length="525" mass="59716">MRRLFNFRRKKDLDAGYGRSELAIDAFPTQSPEHDLYCYRRQHGVNLGSWFVLERWISEAPFRFAAEPGQSDLDVARGSRAKEVLMEHWDTWVTESDFKWLAEHGVNTVRIPIGYYHLCGADASVLQNTDFRGFARVFEGAWTRIVNAVEIAQRFQIGVLFDLHAAPGKQNRDAHSGTSASHPAFFNASNFQLMIRVLRILVTQLLSLRSSHSPPLNNVVGVELLNEPQPPAHDVLRVWYLNVIRELRSLDPGLPIYIADCWQTEEYTEFIHSFTPSPSLIALDHHLYRCFTASDISTPASLHASSLSDPNASVPRMFAQSAEKLESAGGALVIGEWSGALNPGSLHGALDERQERVRYVQAQLALYEQHCAGWFFWTYKKEQPGDQGWSFRDAVKWGVLPSHFGLKPVKDFRGDPGDQHERKASLKQDALGRHASHWAQYPGYYEHWRFEQGFNQGWDDAYLFLTSSLSTENSASELGFKGSWAKRKTQDHIRVTASNSNIWEFEHGFKQGVDAAKVDFQRIFC</sequence>
<keyword evidence="1" id="KW-0378">Hydrolase</keyword>
<comment type="caution">
    <text evidence="1">The sequence shown here is derived from an EMBL/GenBank/DDBJ whole genome shotgun (WGS) entry which is preliminary data.</text>
</comment>
<gene>
    <name evidence="1" type="ORF">BV22DRAFT_1097629</name>
</gene>